<dbReference type="eggNOG" id="COG0580">
    <property type="taxonomic scope" value="Bacteria"/>
</dbReference>
<feature type="region of interest" description="Disordered" evidence="8">
    <location>
        <begin position="11"/>
        <end position="32"/>
    </location>
</feature>
<evidence type="ECO:0000313" key="10">
    <source>
        <dbReference type="EMBL" id="EFG05954.1"/>
    </source>
</evidence>
<keyword evidence="4 7" id="KW-0812">Transmembrane</keyword>
<evidence type="ECO:0000256" key="2">
    <source>
        <dbReference type="ARBA" id="ARBA00006175"/>
    </source>
</evidence>
<dbReference type="InterPro" id="IPR022357">
    <property type="entry name" value="MIP_CS"/>
</dbReference>
<evidence type="ECO:0000256" key="5">
    <source>
        <dbReference type="ARBA" id="ARBA00022989"/>
    </source>
</evidence>
<keyword evidence="3 7" id="KW-0813">Transport</keyword>
<dbReference type="GO" id="GO:0015254">
    <property type="term" value="F:glycerol channel activity"/>
    <property type="evidence" value="ECO:0007669"/>
    <property type="project" value="TreeGrafter"/>
</dbReference>
<dbReference type="Gene3D" id="1.20.1080.10">
    <property type="entry name" value="Glycerol uptake facilitator protein"/>
    <property type="match status" value="1"/>
</dbReference>
<feature type="transmembrane region" description="Helical" evidence="9">
    <location>
        <begin position="85"/>
        <end position="109"/>
    </location>
</feature>
<evidence type="ECO:0000256" key="6">
    <source>
        <dbReference type="ARBA" id="ARBA00023136"/>
    </source>
</evidence>
<comment type="subcellular location">
    <subcellularLocation>
        <location evidence="1">Membrane</location>
        <topology evidence="1">Multi-pass membrane protein</topology>
    </subcellularLocation>
</comment>
<dbReference type="SUPFAM" id="SSF81338">
    <property type="entry name" value="Aquaporin-like"/>
    <property type="match status" value="1"/>
</dbReference>
<dbReference type="STRING" id="1901.BB341_23580"/>
<feature type="transmembrane region" description="Helical" evidence="9">
    <location>
        <begin position="282"/>
        <end position="304"/>
    </location>
</feature>
<dbReference type="InterPro" id="IPR050363">
    <property type="entry name" value="MIP/Aquaporin"/>
</dbReference>
<evidence type="ECO:0000256" key="4">
    <source>
        <dbReference type="ARBA" id="ARBA00022692"/>
    </source>
</evidence>
<feature type="transmembrane region" description="Helical" evidence="9">
    <location>
        <begin position="51"/>
        <end position="73"/>
    </location>
</feature>
<name>E2PWC1_STRCL</name>
<evidence type="ECO:0000256" key="1">
    <source>
        <dbReference type="ARBA" id="ARBA00004141"/>
    </source>
</evidence>
<sequence>MSNTYRKYPLECGKGQGPATPSPEGADHRRDPGFAFPWTKDKGVAVSSSDIFIGETIGTAVLILLGGGVVAAVSLKNSKARGAGWLAITFGWGFAVMTAVYMTSALSGAHLNPAVTFGIAIKDGTWANVPVYIAGQLLGAMIGAALVVVVYYGQFMSHLKDPEIVGSQAAKPIEGPHGGTKAGPVLGIFSTGPEIRVVWQNLVTEIIGTTILVLAVLTQGLNAEGKGLSTLGALITAFVVVGIGLSLGGPTGYAINPARDLGPRIVHALLPLPNKGRSDWGYAWIPVVGPLAGGALAAGIYNLAFA</sequence>
<dbReference type="PROSITE" id="PS00221">
    <property type="entry name" value="MIP"/>
    <property type="match status" value="1"/>
</dbReference>
<evidence type="ECO:0000256" key="8">
    <source>
        <dbReference type="SAM" id="MobiDB-lite"/>
    </source>
</evidence>
<evidence type="ECO:0000256" key="3">
    <source>
        <dbReference type="ARBA" id="ARBA00022448"/>
    </source>
</evidence>
<comment type="similarity">
    <text evidence="2 7">Belongs to the MIP/aquaporin (TC 1.A.8) family.</text>
</comment>
<protein>
    <submittedName>
        <fullName evidence="10">Glycerol uptake facilitator protein</fullName>
    </submittedName>
</protein>
<feature type="transmembrane region" description="Helical" evidence="9">
    <location>
        <begin position="129"/>
        <end position="152"/>
    </location>
</feature>
<dbReference type="Proteomes" id="UP000002357">
    <property type="component" value="Chromosome"/>
</dbReference>
<reference evidence="10 11" key="1">
    <citation type="journal article" date="2010" name="Genome Biol. Evol.">
        <title>The sequence of a 1.8-mb bacterial linear plasmid reveals a rich evolutionary reservoir of secondary metabolic pathways.</title>
        <authorList>
            <person name="Medema M.H."/>
            <person name="Trefzer A."/>
            <person name="Kovalchuk A."/>
            <person name="van den Berg M."/>
            <person name="Mueller U."/>
            <person name="Heijne W."/>
            <person name="Wu L."/>
            <person name="Alam M.T."/>
            <person name="Ronning C.M."/>
            <person name="Nierman W.C."/>
            <person name="Bovenberg R.A.L."/>
            <person name="Breitling R."/>
            <person name="Takano E."/>
        </authorList>
    </citation>
    <scope>NUCLEOTIDE SEQUENCE [LARGE SCALE GENOMIC DNA]</scope>
    <source>
        <strain evidence="11">ATCC 27064 / DSM 738 / JCM 4710 / NBRC 13307 / NCIMB 12785 / NRRL 3585 / VKM Ac-602</strain>
    </source>
</reference>
<dbReference type="Pfam" id="PF00230">
    <property type="entry name" value="MIP"/>
    <property type="match status" value="1"/>
</dbReference>
<keyword evidence="5 9" id="KW-1133">Transmembrane helix</keyword>
<dbReference type="InterPro" id="IPR023271">
    <property type="entry name" value="Aquaporin-like"/>
</dbReference>
<proteinExistence type="inferred from homology"/>
<dbReference type="EMBL" id="CM000913">
    <property type="protein sequence ID" value="EFG05954.1"/>
    <property type="molecule type" value="Genomic_DNA"/>
</dbReference>
<evidence type="ECO:0000313" key="11">
    <source>
        <dbReference type="Proteomes" id="UP000002357"/>
    </source>
</evidence>
<dbReference type="InterPro" id="IPR000425">
    <property type="entry name" value="MIP"/>
</dbReference>
<organism evidence="10 11">
    <name type="scientific">Streptomyces clavuligerus</name>
    <dbReference type="NCBI Taxonomy" id="1901"/>
    <lineage>
        <taxon>Bacteria</taxon>
        <taxon>Bacillati</taxon>
        <taxon>Actinomycetota</taxon>
        <taxon>Actinomycetes</taxon>
        <taxon>Kitasatosporales</taxon>
        <taxon>Streptomycetaceae</taxon>
        <taxon>Streptomyces</taxon>
    </lineage>
</organism>
<accession>E2PWC1</accession>
<feature type="transmembrane region" description="Helical" evidence="9">
    <location>
        <begin position="233"/>
        <end position="255"/>
    </location>
</feature>
<evidence type="ECO:0000256" key="7">
    <source>
        <dbReference type="RuleBase" id="RU000477"/>
    </source>
</evidence>
<dbReference type="PANTHER" id="PTHR43829">
    <property type="entry name" value="AQUAPORIN OR AQUAGLYCEROPORIN RELATED"/>
    <property type="match status" value="1"/>
</dbReference>
<keyword evidence="11" id="KW-1185">Reference proteome</keyword>
<dbReference type="GO" id="GO:0005886">
    <property type="term" value="C:plasma membrane"/>
    <property type="evidence" value="ECO:0007669"/>
    <property type="project" value="TreeGrafter"/>
</dbReference>
<gene>
    <name evidence="10" type="primary">glpF2</name>
    <name evidence="10" type="ORF">SCLAV_0877</name>
</gene>
<dbReference type="PRINTS" id="PR00783">
    <property type="entry name" value="MINTRINSICP"/>
</dbReference>
<evidence type="ECO:0000256" key="9">
    <source>
        <dbReference type="SAM" id="Phobius"/>
    </source>
</evidence>
<dbReference type="PANTHER" id="PTHR43829:SF9">
    <property type="entry name" value="AQUAPORIN-9"/>
    <property type="match status" value="1"/>
</dbReference>
<dbReference type="AlphaFoldDB" id="E2PWC1"/>
<feature type="transmembrane region" description="Helical" evidence="9">
    <location>
        <begin position="202"/>
        <end position="221"/>
    </location>
</feature>
<keyword evidence="6 9" id="KW-0472">Membrane</keyword>